<dbReference type="EMBL" id="JAATWM020000005">
    <property type="protein sequence ID" value="KAF9880356.1"/>
    <property type="molecule type" value="Genomic_DNA"/>
</dbReference>
<keyword evidence="2" id="KW-1185">Reference proteome</keyword>
<dbReference type="RefSeq" id="XP_038749817.1">
    <property type="nucleotide sequence ID" value="XM_038885029.1"/>
</dbReference>
<sequence>MTTFLAMPNFGEDLLLACAELTIRSPVDEVFAIPELLERIILHLDIRTILTRAQLVNRTWKTVIEESNCIQQKLFFKPIVARRVEDVTQNRVKNPLLKSIFSAWFEERRDYSTESPFEFLLTPKRDAFLRKGASWRRMLVQQPACPKLGLIQKYPTHFLSNMKFASAVLDYSREDGSVAGVRMGAMYDLVYRIMAHRTSKCGMGILWRQPETEPAELEKYYYVRGQHEVVIKQHYTDDIGIVILQDSKTPGLATGAGAGLGHAWRIYAEDFLVWRLFVGNFETEYRSEGYEEVEVRFETKFEQDLAAGLGY</sequence>
<comment type="caution">
    <text evidence="1">The sequence shown here is derived from an EMBL/GenBank/DDBJ whole genome shotgun (WGS) entry which is preliminary data.</text>
</comment>
<organism evidence="1 2">
    <name type="scientific">Colletotrichum karsti</name>
    <dbReference type="NCBI Taxonomy" id="1095194"/>
    <lineage>
        <taxon>Eukaryota</taxon>
        <taxon>Fungi</taxon>
        <taxon>Dikarya</taxon>
        <taxon>Ascomycota</taxon>
        <taxon>Pezizomycotina</taxon>
        <taxon>Sordariomycetes</taxon>
        <taxon>Hypocreomycetidae</taxon>
        <taxon>Glomerellales</taxon>
        <taxon>Glomerellaceae</taxon>
        <taxon>Colletotrichum</taxon>
        <taxon>Colletotrichum boninense species complex</taxon>
    </lineage>
</organism>
<dbReference type="CDD" id="cd09917">
    <property type="entry name" value="F-box_SF"/>
    <property type="match status" value="1"/>
</dbReference>
<reference evidence="1" key="1">
    <citation type="submission" date="2020-03" db="EMBL/GenBank/DDBJ databases">
        <authorList>
            <person name="He L."/>
        </authorList>
    </citation>
    <scope>NUCLEOTIDE SEQUENCE</scope>
    <source>
        <strain evidence="1">CkLH20</strain>
    </source>
</reference>
<gene>
    <name evidence="1" type="ORF">CkaCkLH20_02310</name>
</gene>
<protein>
    <recommendedName>
        <fullName evidence="3">F-box domain-containing protein</fullName>
    </recommendedName>
</protein>
<evidence type="ECO:0000313" key="1">
    <source>
        <dbReference type="EMBL" id="KAF9880356.1"/>
    </source>
</evidence>
<dbReference type="InterPro" id="IPR036047">
    <property type="entry name" value="F-box-like_dom_sf"/>
</dbReference>
<evidence type="ECO:0000313" key="2">
    <source>
        <dbReference type="Proteomes" id="UP000781932"/>
    </source>
</evidence>
<dbReference type="SUPFAM" id="SSF81383">
    <property type="entry name" value="F-box domain"/>
    <property type="match status" value="1"/>
</dbReference>
<dbReference type="Proteomes" id="UP000781932">
    <property type="component" value="Unassembled WGS sequence"/>
</dbReference>
<reference evidence="1" key="2">
    <citation type="submission" date="2020-11" db="EMBL/GenBank/DDBJ databases">
        <title>Whole genome sequencing of Colletotrichum sp.</title>
        <authorList>
            <person name="Li H."/>
        </authorList>
    </citation>
    <scope>NUCLEOTIDE SEQUENCE</scope>
    <source>
        <strain evidence="1">CkLH20</strain>
    </source>
</reference>
<name>A0A9P6IGT7_9PEZI</name>
<dbReference type="OrthoDB" id="3800738at2759"/>
<accession>A0A9P6IGT7</accession>
<dbReference type="GeneID" id="62158103"/>
<dbReference type="AlphaFoldDB" id="A0A9P6IGT7"/>
<evidence type="ECO:0008006" key="3">
    <source>
        <dbReference type="Google" id="ProtNLM"/>
    </source>
</evidence>
<proteinExistence type="predicted"/>